<comment type="caution">
    <text evidence="1">The sequence shown here is derived from an EMBL/GenBank/DDBJ whole genome shotgun (WGS) entry which is preliminary data.</text>
</comment>
<accession>A0A3N6QP01</accession>
<gene>
    <name evidence="2" type="ORF">DY000_02052391</name>
    <name evidence="1" type="ORF">F2Q70_00038279</name>
</gene>
<sequence>MASSVSLFLNQICSEGAIIPGIEEGSETLRAPPSRNFEKSVLCQLGTGTSSFVPGSF</sequence>
<dbReference type="EMBL" id="QGKY02000190">
    <property type="protein sequence ID" value="KAF2590528.1"/>
    <property type="molecule type" value="Genomic_DNA"/>
</dbReference>
<reference evidence="2 3" key="3">
    <citation type="journal article" date="2020" name="BMC Genomics">
        <title>Intraspecific diversification of the crop wild relative Brassica cretica Lam. using demographic model selection.</title>
        <authorList>
            <person name="Kioukis A."/>
            <person name="Michalopoulou V.A."/>
            <person name="Briers L."/>
            <person name="Pirintsos S."/>
            <person name="Studholme D.J."/>
            <person name="Pavlidis P."/>
            <person name="Sarris P.F."/>
        </authorList>
    </citation>
    <scope>NUCLEOTIDE SEQUENCE [LARGE SCALE GENOMIC DNA]</scope>
    <source>
        <strain evidence="3">cv. PFS-1207/04</strain>
        <strain evidence="2">PFS-1207/04</strain>
    </source>
</reference>
<keyword evidence="3" id="KW-1185">Reference proteome</keyword>
<evidence type="ECO:0000313" key="1">
    <source>
        <dbReference type="EMBL" id="KAF2590528.1"/>
    </source>
</evidence>
<dbReference type="Proteomes" id="UP000266723">
    <property type="component" value="Unassembled WGS sequence"/>
</dbReference>
<reference evidence="2" key="2">
    <citation type="submission" date="2019-12" db="EMBL/GenBank/DDBJ databases">
        <authorList>
            <person name="Studholme D.J."/>
            <person name="Sarris P."/>
        </authorList>
    </citation>
    <scope>NUCLEOTIDE SEQUENCE</scope>
    <source>
        <strain evidence="2">PFS-1207/04</strain>
        <tissue evidence="2">Leaf</tissue>
    </source>
</reference>
<organism evidence="1">
    <name type="scientific">Brassica cretica</name>
    <name type="common">Mustard</name>
    <dbReference type="NCBI Taxonomy" id="69181"/>
    <lineage>
        <taxon>Eukaryota</taxon>
        <taxon>Viridiplantae</taxon>
        <taxon>Streptophyta</taxon>
        <taxon>Embryophyta</taxon>
        <taxon>Tracheophyta</taxon>
        <taxon>Spermatophyta</taxon>
        <taxon>Magnoliopsida</taxon>
        <taxon>eudicotyledons</taxon>
        <taxon>Gunneridae</taxon>
        <taxon>Pentapetalae</taxon>
        <taxon>rosids</taxon>
        <taxon>malvids</taxon>
        <taxon>Brassicales</taxon>
        <taxon>Brassicaceae</taxon>
        <taxon>Brassiceae</taxon>
        <taxon>Brassica</taxon>
    </lineage>
</organism>
<dbReference type="EMBL" id="QGKV02002055">
    <property type="protein sequence ID" value="KAF3492996.1"/>
    <property type="molecule type" value="Genomic_DNA"/>
</dbReference>
<reference evidence="1" key="1">
    <citation type="submission" date="2019-12" db="EMBL/GenBank/DDBJ databases">
        <title>Genome sequencing and annotation of Brassica cretica.</title>
        <authorList>
            <person name="Studholme D.J."/>
            <person name="Sarris P.F."/>
        </authorList>
    </citation>
    <scope>NUCLEOTIDE SEQUENCE</scope>
    <source>
        <strain evidence="1">PFS-102/07</strain>
        <tissue evidence="1">Leaf</tissue>
    </source>
</reference>
<evidence type="ECO:0000313" key="3">
    <source>
        <dbReference type="Proteomes" id="UP000266723"/>
    </source>
</evidence>
<evidence type="ECO:0000313" key="2">
    <source>
        <dbReference type="EMBL" id="KAF3492996.1"/>
    </source>
</evidence>
<dbReference type="AlphaFoldDB" id="A0A3N6QP01"/>
<protein>
    <submittedName>
        <fullName evidence="1">Uncharacterized protein</fullName>
    </submittedName>
</protein>
<proteinExistence type="predicted"/>
<name>A0A3N6QP01_BRACR</name>